<dbReference type="AlphaFoldDB" id="A0A6A0BGI8"/>
<evidence type="ECO:0000256" key="1">
    <source>
        <dbReference type="SAM" id="SignalP"/>
    </source>
</evidence>
<protein>
    <recommendedName>
        <fullName evidence="4">Lipoprotein</fullName>
    </recommendedName>
</protein>
<gene>
    <name evidence="2" type="ORF">Hs30E_19320</name>
</gene>
<keyword evidence="3" id="KW-1185">Reference proteome</keyword>
<feature type="signal peptide" evidence="1">
    <location>
        <begin position="1"/>
        <end position="24"/>
    </location>
</feature>
<evidence type="ECO:0000313" key="2">
    <source>
        <dbReference type="EMBL" id="GFH43381.1"/>
    </source>
</evidence>
<sequence length="189" mass="20757">MKKLTSFAIALGAILLLAACGTTAKEETAVFKQEALAETTGIGNATVKITHKGEKISKIEADTTIPLDFGIKQEDIDSSIEELKNNDEIAQDEKDKLISEMEKMGNVEEQSTEMAKNMDDLYQKANAIEGVEVKTKQSKVTYQVTITVDMAKVDKHKLAEVMLPVDLSTIKDYKGAENALKTLGFKLEK</sequence>
<dbReference type="InterPro" id="IPR036699">
    <property type="entry name" value="YehR-like_sf"/>
</dbReference>
<dbReference type="Gene3D" id="3.30.1830.10">
    <property type="entry name" value="YehR-like"/>
    <property type="match status" value="1"/>
</dbReference>
<dbReference type="SUPFAM" id="SSF160704">
    <property type="entry name" value="YehR-like"/>
    <property type="match status" value="1"/>
</dbReference>
<dbReference type="PROSITE" id="PS51257">
    <property type="entry name" value="PROKAR_LIPOPROTEIN"/>
    <property type="match status" value="1"/>
</dbReference>
<accession>A0A6A0BGI8</accession>
<proteinExistence type="predicted"/>
<organism evidence="2 3">
    <name type="scientific">Pseudolactococcus hodotermopsidis</name>
    <dbReference type="NCBI Taxonomy" id="2709157"/>
    <lineage>
        <taxon>Bacteria</taxon>
        <taxon>Bacillati</taxon>
        <taxon>Bacillota</taxon>
        <taxon>Bacilli</taxon>
        <taxon>Lactobacillales</taxon>
        <taxon>Streptococcaceae</taxon>
        <taxon>Pseudolactococcus</taxon>
    </lineage>
</organism>
<dbReference type="Proteomes" id="UP000480303">
    <property type="component" value="Unassembled WGS sequence"/>
</dbReference>
<keyword evidence="1" id="KW-0732">Signal</keyword>
<feature type="chain" id="PRO_5038734106" description="Lipoprotein" evidence="1">
    <location>
        <begin position="25"/>
        <end position="189"/>
    </location>
</feature>
<name>A0A6A0BGI8_9LACT</name>
<evidence type="ECO:0008006" key="4">
    <source>
        <dbReference type="Google" id="ProtNLM"/>
    </source>
</evidence>
<dbReference type="RefSeq" id="WP_172209817.1">
    <property type="nucleotide sequence ID" value="NZ_BLLI01000086.1"/>
</dbReference>
<evidence type="ECO:0000313" key="3">
    <source>
        <dbReference type="Proteomes" id="UP000480303"/>
    </source>
</evidence>
<comment type="caution">
    <text evidence="2">The sequence shown here is derived from an EMBL/GenBank/DDBJ whole genome shotgun (WGS) entry which is preliminary data.</text>
</comment>
<dbReference type="EMBL" id="BLLI01000086">
    <property type="protein sequence ID" value="GFH43381.1"/>
    <property type="molecule type" value="Genomic_DNA"/>
</dbReference>
<reference evidence="2 3" key="1">
    <citation type="submission" date="2020-02" db="EMBL/GenBank/DDBJ databases">
        <title>Draft genome sequence of Lactococcus sp. Hs30E4-3.</title>
        <authorList>
            <person name="Noda S."/>
            <person name="Yuki M."/>
            <person name="Ohkuma M."/>
        </authorList>
    </citation>
    <scope>NUCLEOTIDE SEQUENCE [LARGE SCALE GENOMIC DNA]</scope>
    <source>
        <strain evidence="2 3">Hs30E4-3</strain>
    </source>
</reference>